<keyword evidence="3" id="KW-1185">Reference proteome</keyword>
<name>A0AAN8A797_9SACH</name>
<dbReference type="Proteomes" id="UP001306508">
    <property type="component" value="Unassembled WGS sequence"/>
</dbReference>
<evidence type="ECO:0000313" key="1">
    <source>
        <dbReference type="EMBL" id="KAK5780302.1"/>
    </source>
</evidence>
<dbReference type="EMBL" id="JAWIZZ010000022">
    <property type="protein sequence ID" value="KAK5781980.1"/>
    <property type="molecule type" value="Genomic_DNA"/>
</dbReference>
<comment type="caution">
    <text evidence="1">The sequence shown here is derived from an EMBL/GenBank/DDBJ whole genome shotgun (WGS) entry which is preliminary data.</text>
</comment>
<reference evidence="1" key="1">
    <citation type="submission" date="2023-06" db="EMBL/GenBank/DDBJ databases">
        <title>A draft genome of Kazachstania heterogenica Y-27499.</title>
        <authorList>
            <person name="Donic C."/>
            <person name="Kralova J.S."/>
            <person name="Fidel L."/>
            <person name="Ben-Dor S."/>
            <person name="Jung S."/>
        </authorList>
    </citation>
    <scope>NUCLEOTIDE SEQUENCE</scope>
    <source>
        <strain evidence="1 3">Y27499</strain>
    </source>
</reference>
<gene>
    <name evidence="2" type="ORF">RI543_000466</name>
    <name evidence="1" type="ORF">RI543_002057</name>
</gene>
<sequence>MHVKVKRSVSLNQILNGNPISKRTKLNGSKVKGISKDPETVDLVELPEQVDLDNVQTNKPKIIPLGDNLSSVLVKTFLMRKPPKLLNIIGMYFLGV</sequence>
<evidence type="ECO:0000313" key="3">
    <source>
        <dbReference type="Proteomes" id="UP001306508"/>
    </source>
</evidence>
<organism evidence="1 3">
    <name type="scientific">Arxiozyma heterogenica</name>
    <dbReference type="NCBI Taxonomy" id="278026"/>
    <lineage>
        <taxon>Eukaryota</taxon>
        <taxon>Fungi</taxon>
        <taxon>Dikarya</taxon>
        <taxon>Ascomycota</taxon>
        <taxon>Saccharomycotina</taxon>
        <taxon>Saccharomycetes</taxon>
        <taxon>Saccharomycetales</taxon>
        <taxon>Saccharomycetaceae</taxon>
        <taxon>Arxiozyma</taxon>
    </lineage>
</organism>
<accession>A0AAN8A797</accession>
<reference evidence="3" key="2">
    <citation type="submission" date="2023-07" db="EMBL/GenBank/DDBJ databases">
        <title>A draft genome of Kazachstania heterogenica Y-27499.</title>
        <authorList>
            <person name="Donic C."/>
            <person name="Kralova J.S."/>
            <person name="Fidel L."/>
            <person name="Ben-Dor S."/>
            <person name="Jung S."/>
        </authorList>
    </citation>
    <scope>NUCLEOTIDE SEQUENCE [LARGE SCALE GENOMIC DNA]</scope>
    <source>
        <strain evidence="3">Y27499</strain>
    </source>
</reference>
<dbReference type="AlphaFoldDB" id="A0AAN8A797"/>
<proteinExistence type="predicted"/>
<evidence type="ECO:0000313" key="2">
    <source>
        <dbReference type="EMBL" id="KAK5781980.1"/>
    </source>
</evidence>
<protein>
    <submittedName>
        <fullName evidence="1">Uncharacterized protein</fullName>
    </submittedName>
</protein>
<dbReference type="EMBL" id="JAWIZZ010000041">
    <property type="protein sequence ID" value="KAK5780302.1"/>
    <property type="molecule type" value="Genomic_DNA"/>
</dbReference>